<gene>
    <name evidence="2" type="ORF">CAOG_002642</name>
</gene>
<evidence type="ECO:0000313" key="3">
    <source>
        <dbReference type="Proteomes" id="UP000008743"/>
    </source>
</evidence>
<sequence>MNERVNGNPPMMRNFNEKDEAQNAQNSQIFTKNSVLFPSLRFQQTEPLQQQKLLMTKRRIDDSEDSDASFGQDDNDRSKDATPQRASKRPRAQSKALVESDSDSEPERSRSRSRKGASLDDDEDDEDDEFGGKSASSRFGGKSTAPSLKPATSSASSTGSRPKAAGLGLSSVFDFDDEIGNDDRAAKPKARATPTKTPTKTPSKPTTPTPAAKVERTPSQINKPGLSPSAQALRLSSATAATLQRKPTREVDAEKEDATPRMDSPAKPVSSRRLVTETTTPASLASVVVLDDSEADSVAPMNIVAPKTKSIAAATPSKTVAALTKTVSLEPEAPKSATKPAIAAPALAHASSETATPKQPAAKKTPIVPILAPSSDETREQQTESKRLRERAAWLKMFSSRKTNLDGIEVPKLPAVLRDCHGADIVRKGGARKERYLISFPGQLQGLTSSGTPTIGSLAKLNSPNPVMYLDFPEGRLKLFGTLVFTNSKFVALQAKKQAIQCEDVFDKVVTFSEATWIGHLQDNPNEDPLPLPASLIGLASAAPPSVSASRSHSASAGVDIRDFFRGTSAAQPTGMPDLSGDTPPSSQTLGRRAVRRPRYNPDFGDDSDANGSDRDDGEASADDEFVASQSSTRPRRSAAARAAVVESSDESDNAEDDNPDNEPEHTANPEEEDESESDAAPMDVDEDEDDD</sequence>
<feature type="compositionally biased region" description="Polar residues" evidence="1">
    <location>
        <begin position="144"/>
        <end position="160"/>
    </location>
</feature>
<evidence type="ECO:0000256" key="1">
    <source>
        <dbReference type="SAM" id="MobiDB-lite"/>
    </source>
</evidence>
<dbReference type="PANTHER" id="PTHR35698">
    <property type="entry name" value="DNA-BINDING PROTEIN RHL1"/>
    <property type="match status" value="1"/>
</dbReference>
<dbReference type="InParanoid" id="A0A0D2X1W4"/>
<evidence type="ECO:0000313" key="2">
    <source>
        <dbReference type="EMBL" id="KJE91514.1"/>
    </source>
</evidence>
<feature type="compositionally biased region" description="Acidic residues" evidence="1">
    <location>
        <begin position="648"/>
        <end position="662"/>
    </location>
</feature>
<dbReference type="GO" id="GO:0003677">
    <property type="term" value="F:DNA binding"/>
    <property type="evidence" value="ECO:0007669"/>
    <property type="project" value="InterPro"/>
</dbReference>
<feature type="compositionally biased region" description="Acidic residues" evidence="1">
    <location>
        <begin position="119"/>
        <end position="129"/>
    </location>
</feature>
<dbReference type="OrthoDB" id="205699at2759"/>
<feature type="compositionally biased region" description="Low complexity" evidence="1">
    <location>
        <begin position="334"/>
        <end position="355"/>
    </location>
</feature>
<feature type="compositionally biased region" description="Acidic residues" evidence="1">
    <location>
        <begin position="670"/>
        <end position="692"/>
    </location>
</feature>
<dbReference type="InterPro" id="IPR038859">
    <property type="entry name" value="RHL1"/>
</dbReference>
<feature type="region of interest" description="Disordered" evidence="1">
    <location>
        <begin position="330"/>
        <end position="364"/>
    </location>
</feature>
<feature type="compositionally biased region" description="Low complexity" evidence="1">
    <location>
        <begin position="229"/>
        <end position="244"/>
    </location>
</feature>
<dbReference type="EMBL" id="KE346362">
    <property type="protein sequence ID" value="KJE91514.1"/>
    <property type="molecule type" value="Genomic_DNA"/>
</dbReference>
<accession>A0A0D2X1W4</accession>
<feature type="region of interest" description="Disordered" evidence="1">
    <location>
        <begin position="568"/>
        <end position="692"/>
    </location>
</feature>
<reference evidence="3" key="1">
    <citation type="submission" date="2011-02" db="EMBL/GenBank/DDBJ databases">
        <title>The Genome Sequence of Capsaspora owczarzaki ATCC 30864.</title>
        <authorList>
            <person name="Russ C."/>
            <person name="Cuomo C."/>
            <person name="Burger G."/>
            <person name="Gray M.W."/>
            <person name="Holland P.W.H."/>
            <person name="King N."/>
            <person name="Lang F.B.F."/>
            <person name="Roger A.J."/>
            <person name="Ruiz-Trillo I."/>
            <person name="Young S.K."/>
            <person name="Zeng Q."/>
            <person name="Gargeya S."/>
            <person name="Alvarado L."/>
            <person name="Berlin A."/>
            <person name="Chapman S.B."/>
            <person name="Chen Z."/>
            <person name="Freedman E."/>
            <person name="Gellesch M."/>
            <person name="Goldberg J."/>
            <person name="Griggs A."/>
            <person name="Gujja S."/>
            <person name="Heilman E."/>
            <person name="Heiman D."/>
            <person name="Howarth C."/>
            <person name="Mehta T."/>
            <person name="Neiman D."/>
            <person name="Pearson M."/>
            <person name="Roberts A."/>
            <person name="Saif S."/>
            <person name="Shea T."/>
            <person name="Shenoy N."/>
            <person name="Sisk P."/>
            <person name="Stolte C."/>
            <person name="Sykes S."/>
            <person name="White J."/>
            <person name="Yandava C."/>
            <person name="Haas B."/>
            <person name="Nusbaum C."/>
            <person name="Birren B."/>
        </authorList>
    </citation>
    <scope>NUCLEOTIDE SEQUENCE</scope>
    <source>
        <strain evidence="3">ATCC 30864</strain>
    </source>
</reference>
<feature type="compositionally biased region" description="Acidic residues" evidence="1">
    <location>
        <begin position="616"/>
        <end position="626"/>
    </location>
</feature>
<proteinExistence type="predicted"/>
<organism evidence="2 3">
    <name type="scientific">Capsaspora owczarzaki (strain ATCC 30864)</name>
    <dbReference type="NCBI Taxonomy" id="595528"/>
    <lineage>
        <taxon>Eukaryota</taxon>
        <taxon>Filasterea</taxon>
        <taxon>Capsaspora</taxon>
    </lineage>
</organism>
<feature type="region of interest" description="Disordered" evidence="1">
    <location>
        <begin position="1"/>
        <end position="29"/>
    </location>
</feature>
<dbReference type="GO" id="GO:0042023">
    <property type="term" value="P:DNA endoreduplication"/>
    <property type="evidence" value="ECO:0007669"/>
    <property type="project" value="InterPro"/>
</dbReference>
<dbReference type="AlphaFoldDB" id="A0A0D2X1W4"/>
<dbReference type="Proteomes" id="UP000008743">
    <property type="component" value="Unassembled WGS sequence"/>
</dbReference>
<protein>
    <submittedName>
        <fullName evidence="2">Uncharacterized protein</fullName>
    </submittedName>
</protein>
<dbReference type="eggNOG" id="ENOG502QVIA">
    <property type="taxonomic scope" value="Eukaryota"/>
</dbReference>
<name>A0A0D2X1W4_CAPO3</name>
<dbReference type="PANTHER" id="PTHR35698:SF2">
    <property type="entry name" value="DNA-BINDING PROTEIN RHL1"/>
    <property type="match status" value="1"/>
</dbReference>
<feature type="compositionally biased region" description="Basic and acidic residues" evidence="1">
    <location>
        <begin position="247"/>
        <end position="260"/>
    </location>
</feature>
<keyword evidence="3" id="KW-1185">Reference proteome</keyword>
<feature type="compositionally biased region" description="Low complexity" evidence="1">
    <location>
        <begin position="191"/>
        <end position="212"/>
    </location>
</feature>
<feature type="region of interest" description="Disordered" evidence="1">
    <location>
        <begin position="53"/>
        <end position="277"/>
    </location>
</feature>